<evidence type="ECO:0000313" key="2">
    <source>
        <dbReference type="Proteomes" id="UP000317289"/>
    </source>
</evidence>
<sequence>MRKDIARSRIKTILFIIVSFKFEQYCKSLPLKITNYSTVIFILLLLSINCFSQTNEKKEVSNYFDKIVGEEISNINNGKIHVDPYNLKNGNTNYLNKNFVKGSVFYDNQLYENILIKYDIYKDQLVKSFENNNSFGITLINEKTDYFIIDDKRFVNIDNKYKYPKPITGFFEEKYLGKNISLYIKHFKTAKETIIETTLYTEFKEYIDYQLLYNSKFTAVNTQKEILTTFPQLKKEIKDFYKKNKILEETNPYQFKADLIKFIDNNL</sequence>
<dbReference type="AlphaFoldDB" id="A0A521CFT6"/>
<organism evidence="1 2">
    <name type="scientific">Flavobacterium resistens</name>
    <dbReference type="NCBI Taxonomy" id="443612"/>
    <lineage>
        <taxon>Bacteria</taxon>
        <taxon>Pseudomonadati</taxon>
        <taxon>Bacteroidota</taxon>
        <taxon>Flavobacteriia</taxon>
        <taxon>Flavobacteriales</taxon>
        <taxon>Flavobacteriaceae</taxon>
        <taxon>Flavobacterium</taxon>
    </lineage>
</organism>
<dbReference type="EMBL" id="FXTA01000002">
    <property type="protein sequence ID" value="SMO58286.1"/>
    <property type="molecule type" value="Genomic_DNA"/>
</dbReference>
<evidence type="ECO:0000313" key="1">
    <source>
        <dbReference type="EMBL" id="SMO58286.1"/>
    </source>
</evidence>
<accession>A0A521CFT6</accession>
<name>A0A521CFT6_9FLAO</name>
<dbReference type="Proteomes" id="UP000317289">
    <property type="component" value="Unassembled WGS sequence"/>
</dbReference>
<proteinExistence type="predicted"/>
<gene>
    <name evidence="1" type="ORF">SAMN06265349_102496</name>
</gene>
<reference evidence="1 2" key="1">
    <citation type="submission" date="2017-05" db="EMBL/GenBank/DDBJ databases">
        <authorList>
            <person name="Varghese N."/>
            <person name="Submissions S."/>
        </authorList>
    </citation>
    <scope>NUCLEOTIDE SEQUENCE [LARGE SCALE GENOMIC DNA]</scope>
    <source>
        <strain evidence="1 2">DSM 19382</strain>
    </source>
</reference>
<protein>
    <submittedName>
        <fullName evidence="1">Uncharacterized protein</fullName>
    </submittedName>
</protein>
<dbReference type="RefSeq" id="WP_167498067.1">
    <property type="nucleotide sequence ID" value="NZ_FXTA01000002.1"/>
</dbReference>